<dbReference type="RefSeq" id="WP_038563547.1">
    <property type="nucleotide sequence ID" value="NZ_CP008876.1"/>
</dbReference>
<accession>A0A075LLP4</accession>
<evidence type="ECO:0000313" key="2">
    <source>
        <dbReference type="EMBL" id="AIF67660.1"/>
    </source>
</evidence>
<reference evidence="2 4" key="1">
    <citation type="submission" date="2014-07" db="EMBL/GenBank/DDBJ databases">
        <title>Complete genome sequence of a moderately halophilic bacterium Terribacillus aidingensis MP602, isolated from Cryptomeria fortunei in Tianmu mountain in China.</title>
        <authorList>
            <person name="Wang Y."/>
            <person name="Lu P."/>
            <person name="Zhang L."/>
        </authorList>
    </citation>
    <scope>NUCLEOTIDE SEQUENCE [LARGE SCALE GENOMIC DNA]</scope>
    <source>
        <strain evidence="2 4">MP602</strain>
    </source>
</reference>
<feature type="transmembrane region" description="Helical" evidence="1">
    <location>
        <begin position="90"/>
        <end position="106"/>
    </location>
</feature>
<evidence type="ECO:0000313" key="3">
    <source>
        <dbReference type="EMBL" id="SEN42573.1"/>
    </source>
</evidence>
<name>A0A075LLP4_9BACI</name>
<dbReference type="EMBL" id="FOCD01000002">
    <property type="protein sequence ID" value="SEN42573.1"/>
    <property type="molecule type" value="Genomic_DNA"/>
</dbReference>
<dbReference type="KEGG" id="tap:GZ22_14120"/>
<dbReference type="Proteomes" id="UP000027980">
    <property type="component" value="Chromosome"/>
</dbReference>
<dbReference type="HOGENOM" id="CLU_157896_0_0_9"/>
<protein>
    <submittedName>
        <fullName evidence="3">Branched-chain amino acid transport protein</fullName>
    </submittedName>
    <submittedName>
        <fullName evidence="2">Branched-chain amino acid transporter AzlD</fullName>
    </submittedName>
</protein>
<sequence>MNVSLSMLLLIAACAAVTILPRVLPFLIIRNLKLPMLALRWLSYIPICILTALVVSNVLGENGPLSFDWQVIAIMIPTILFALWTKSLLFTVIIGVVLMAALRFFIG</sequence>
<feature type="transmembrane region" description="Helical" evidence="1">
    <location>
        <begin position="41"/>
        <end position="60"/>
    </location>
</feature>
<proteinExistence type="predicted"/>
<evidence type="ECO:0000313" key="4">
    <source>
        <dbReference type="Proteomes" id="UP000027980"/>
    </source>
</evidence>
<dbReference type="AlphaFoldDB" id="A0A075LLP4"/>
<accession>A0AAX2EGH3</accession>
<organism evidence="2 4">
    <name type="scientific">Terribacillus saccharophilus</name>
    <dbReference type="NCBI Taxonomy" id="361277"/>
    <lineage>
        <taxon>Bacteria</taxon>
        <taxon>Bacillati</taxon>
        <taxon>Bacillota</taxon>
        <taxon>Bacilli</taxon>
        <taxon>Bacillales</taxon>
        <taxon>Bacillaceae</taxon>
        <taxon>Terribacillus</taxon>
    </lineage>
</organism>
<gene>
    <name evidence="2" type="ORF">GZ22_14120</name>
    <name evidence="3" type="ORF">SAMN04489762_2219</name>
</gene>
<dbReference type="Pfam" id="PF05437">
    <property type="entry name" value="AzlD"/>
    <property type="match status" value="1"/>
</dbReference>
<keyword evidence="1" id="KW-1133">Transmembrane helix</keyword>
<keyword evidence="1" id="KW-0472">Membrane</keyword>
<reference evidence="3 5" key="2">
    <citation type="submission" date="2016-10" db="EMBL/GenBank/DDBJ databases">
        <authorList>
            <person name="Varghese N."/>
            <person name="Submissions S."/>
        </authorList>
    </citation>
    <scope>NUCLEOTIDE SEQUENCE [LARGE SCALE GENOMIC DNA]</scope>
    <source>
        <strain evidence="3 5">DSM 21619</strain>
    </source>
</reference>
<dbReference type="OrthoDB" id="7870017at2"/>
<dbReference type="EMBL" id="CP008876">
    <property type="protein sequence ID" value="AIF67660.1"/>
    <property type="molecule type" value="Genomic_DNA"/>
</dbReference>
<keyword evidence="1" id="KW-0812">Transmembrane</keyword>
<evidence type="ECO:0000256" key="1">
    <source>
        <dbReference type="SAM" id="Phobius"/>
    </source>
</evidence>
<dbReference type="Proteomes" id="UP000199735">
    <property type="component" value="Unassembled WGS sequence"/>
</dbReference>
<dbReference type="InterPro" id="IPR008407">
    <property type="entry name" value="Brnchd-chn_aa_trnsp_AzlD"/>
</dbReference>
<evidence type="ECO:0000313" key="5">
    <source>
        <dbReference type="Proteomes" id="UP000199735"/>
    </source>
</evidence>
<dbReference type="GeneID" id="34221450"/>